<dbReference type="InterPro" id="IPR003719">
    <property type="entry name" value="Phenazine_PhzF-like"/>
</dbReference>
<dbReference type="Proteomes" id="UP001501295">
    <property type="component" value="Unassembled WGS sequence"/>
</dbReference>
<comment type="caution">
    <text evidence="3">The sequence shown here is derived from an EMBL/GenBank/DDBJ whole genome shotgun (WGS) entry which is preliminary data.</text>
</comment>
<dbReference type="NCBIfam" id="TIGR00654">
    <property type="entry name" value="PhzF_family"/>
    <property type="match status" value="1"/>
</dbReference>
<dbReference type="EMBL" id="BAABLM010000001">
    <property type="protein sequence ID" value="GAA4667707.1"/>
    <property type="molecule type" value="Genomic_DNA"/>
</dbReference>
<dbReference type="PIRSF" id="PIRSF016184">
    <property type="entry name" value="PhzC_PhzF"/>
    <property type="match status" value="1"/>
</dbReference>
<accession>A0ABP8VNQ6</accession>
<evidence type="ECO:0000256" key="2">
    <source>
        <dbReference type="ARBA" id="ARBA00023235"/>
    </source>
</evidence>
<evidence type="ECO:0000256" key="1">
    <source>
        <dbReference type="ARBA" id="ARBA00008270"/>
    </source>
</evidence>
<evidence type="ECO:0000313" key="4">
    <source>
        <dbReference type="Proteomes" id="UP001501295"/>
    </source>
</evidence>
<evidence type="ECO:0000313" key="3">
    <source>
        <dbReference type="EMBL" id="GAA4667707.1"/>
    </source>
</evidence>
<dbReference type="SUPFAM" id="SSF54506">
    <property type="entry name" value="Diaminopimelate epimerase-like"/>
    <property type="match status" value="1"/>
</dbReference>
<dbReference type="PANTHER" id="PTHR13774:SF39">
    <property type="entry name" value="BIOSYNTHESIS PROTEIN, PUTATIVE-RELATED"/>
    <property type="match status" value="1"/>
</dbReference>
<proteinExistence type="inferred from homology"/>
<protein>
    <submittedName>
        <fullName evidence="3">PhzF family phenazine biosynthesis isomerase</fullName>
    </submittedName>
</protein>
<sequence>MTEILRLAAFASSPTGGNPAGVVLDATGLSDAEMQRIAAEVDYPETAFLIDPRVDGDERHVRIRYFSPDAEVPFCGHATIATSVVLAQGRGVGPFTLETNVGPIGVSTVLSDDGSVMASFTSVEPAVRPLASDVAARLLDLLGLSRDDLDGRYPLSEAFAGNWHPIVAVRDAALFDSFSYDGAAVHELMLASGWTGTVSVVHVGAAGSPVAASGVSASAASTPGASVSSVPASAAALVVVEARNIFPVGTITEDPATGSAAAAFGGYLRALGLVTPPARVEIHQGRHVGRPSLLVVDVPAVGGITVSGSARPIV</sequence>
<dbReference type="Pfam" id="PF02567">
    <property type="entry name" value="PhzC-PhzF"/>
    <property type="match status" value="1"/>
</dbReference>
<dbReference type="PANTHER" id="PTHR13774">
    <property type="entry name" value="PHENAZINE BIOSYNTHESIS PROTEIN"/>
    <property type="match status" value="1"/>
</dbReference>
<keyword evidence="2 3" id="KW-0413">Isomerase</keyword>
<name>A0ABP8VNQ6_9MICO</name>
<dbReference type="GO" id="GO:0016853">
    <property type="term" value="F:isomerase activity"/>
    <property type="evidence" value="ECO:0007669"/>
    <property type="project" value="UniProtKB-KW"/>
</dbReference>
<dbReference type="Gene3D" id="3.10.310.10">
    <property type="entry name" value="Diaminopimelate Epimerase, Chain A, domain 1"/>
    <property type="match status" value="2"/>
</dbReference>
<dbReference type="RefSeq" id="WP_345373354.1">
    <property type="nucleotide sequence ID" value="NZ_BAABLM010000001.1"/>
</dbReference>
<reference evidence="4" key="1">
    <citation type="journal article" date="2019" name="Int. J. Syst. Evol. Microbiol.">
        <title>The Global Catalogue of Microorganisms (GCM) 10K type strain sequencing project: providing services to taxonomists for standard genome sequencing and annotation.</title>
        <authorList>
            <consortium name="The Broad Institute Genomics Platform"/>
            <consortium name="The Broad Institute Genome Sequencing Center for Infectious Disease"/>
            <person name="Wu L."/>
            <person name="Ma J."/>
        </authorList>
    </citation>
    <scope>NUCLEOTIDE SEQUENCE [LARGE SCALE GENOMIC DNA]</scope>
    <source>
        <strain evidence="4">JCM 18956</strain>
    </source>
</reference>
<comment type="similarity">
    <text evidence="1">Belongs to the PhzF family.</text>
</comment>
<gene>
    <name evidence="3" type="ORF">GCM10025780_07520</name>
</gene>
<organism evidence="3 4">
    <name type="scientific">Frondihabitans cladoniiphilus</name>
    <dbReference type="NCBI Taxonomy" id="715785"/>
    <lineage>
        <taxon>Bacteria</taxon>
        <taxon>Bacillati</taxon>
        <taxon>Actinomycetota</taxon>
        <taxon>Actinomycetes</taxon>
        <taxon>Micrococcales</taxon>
        <taxon>Microbacteriaceae</taxon>
        <taxon>Frondihabitans</taxon>
    </lineage>
</organism>
<keyword evidence="4" id="KW-1185">Reference proteome</keyword>